<accession>A0A8B8CFK4</accession>
<feature type="region of interest" description="Disordered" evidence="1">
    <location>
        <begin position="617"/>
        <end position="637"/>
    </location>
</feature>
<feature type="region of interest" description="Disordered" evidence="1">
    <location>
        <begin position="189"/>
        <end position="288"/>
    </location>
</feature>
<keyword evidence="2" id="KW-0732">Signal</keyword>
<keyword evidence="3" id="KW-1185">Reference proteome</keyword>
<evidence type="ECO:0000313" key="3">
    <source>
        <dbReference type="Proteomes" id="UP000694844"/>
    </source>
</evidence>
<gene>
    <name evidence="4" type="primary">LOC111118689</name>
</gene>
<feature type="region of interest" description="Disordered" evidence="1">
    <location>
        <begin position="155"/>
        <end position="175"/>
    </location>
</feature>
<organism evidence="3 4">
    <name type="scientific">Crassostrea virginica</name>
    <name type="common">Eastern oyster</name>
    <dbReference type="NCBI Taxonomy" id="6565"/>
    <lineage>
        <taxon>Eukaryota</taxon>
        <taxon>Metazoa</taxon>
        <taxon>Spiralia</taxon>
        <taxon>Lophotrochozoa</taxon>
        <taxon>Mollusca</taxon>
        <taxon>Bivalvia</taxon>
        <taxon>Autobranchia</taxon>
        <taxon>Pteriomorphia</taxon>
        <taxon>Ostreida</taxon>
        <taxon>Ostreoidea</taxon>
        <taxon>Ostreidae</taxon>
        <taxon>Crassostrea</taxon>
    </lineage>
</organism>
<dbReference type="Proteomes" id="UP000694844">
    <property type="component" value="Chromosome 2"/>
</dbReference>
<dbReference type="OrthoDB" id="10569233at2759"/>
<evidence type="ECO:0000256" key="1">
    <source>
        <dbReference type="SAM" id="MobiDB-lite"/>
    </source>
</evidence>
<sequence>MSLNLLCTMVLGALAVSRVSSTWEDNKQGASLVFPEPSFDQFKSGFGTHLNEFMAPVPEPRVNYQIPAPEPSYNHLTPLSEPGLVDQAALFGPGFNHQTLVSMPGLVYQEPGLNHQALVSGLGISHQTPISELGLSHWAPAPESSLNHLATINEPGFNQRAPLPEPSLNNQAPVFEPSLNHQAPVSEPEFYHWAPNPEPGLNHQEPISEPSLDHQAPVSEPGVNNWAPNPEPGVNHQATLPEPNPNQWAAVPEPEPEPSNGNFNEKDSSSSHGNAWNARNKDGNSRFPFERNIFTGKKAYQPMLPGFPEVNVPDGFQDICFSRVKAAFAKAYPSLPKLTEQATVISEPMPKLVGDLPHYAFPTYTAEGVLYAPYRIPTSNFPMFIPFNASVEGKLELDRHPLFLPFTQLTASDSKYGREYPIYLGFATKQVRADPKHAACGSDIFLPFKVNKNEFYRYRRFSLVLPRETQPVQSASKLSNRAVQFEIPPLTPIGATAHVISNIKPQYIPMPEPFFPAKYSQFIPSAIPIMPMIQADTKGDWGSIYNTGSGLSWDLPKGSTFPTETLPAMQSFPAISSGDYAQSSAIGNFPMQEAASNFQAAFGSSTKAGAYFSYNPYSPGSSVLTPSSSKSAGSGSY</sequence>
<dbReference type="AlphaFoldDB" id="A0A8B8CFK4"/>
<reference evidence="4" key="1">
    <citation type="submission" date="2025-08" db="UniProtKB">
        <authorList>
            <consortium name="RefSeq"/>
        </authorList>
    </citation>
    <scope>IDENTIFICATION</scope>
    <source>
        <tissue evidence="4">Whole sample</tissue>
    </source>
</reference>
<protein>
    <submittedName>
        <fullName evidence="4">Uncharacterized protein LOC111118689</fullName>
    </submittedName>
</protein>
<dbReference type="KEGG" id="cvn:111118689"/>
<dbReference type="GeneID" id="111118689"/>
<dbReference type="RefSeq" id="XP_022313974.1">
    <property type="nucleotide sequence ID" value="XM_022458266.1"/>
</dbReference>
<evidence type="ECO:0000256" key="2">
    <source>
        <dbReference type="SAM" id="SignalP"/>
    </source>
</evidence>
<feature type="chain" id="PRO_5034812229" evidence="2">
    <location>
        <begin position="22"/>
        <end position="637"/>
    </location>
</feature>
<name>A0A8B8CFK4_CRAVI</name>
<feature type="signal peptide" evidence="2">
    <location>
        <begin position="1"/>
        <end position="21"/>
    </location>
</feature>
<proteinExistence type="predicted"/>
<feature type="compositionally biased region" description="Low complexity" evidence="1">
    <location>
        <begin position="618"/>
        <end position="637"/>
    </location>
</feature>
<evidence type="ECO:0000313" key="4">
    <source>
        <dbReference type="RefSeq" id="XP_022313974.1"/>
    </source>
</evidence>